<dbReference type="Gene3D" id="3.40.50.410">
    <property type="entry name" value="von Willebrand factor, type A domain"/>
    <property type="match status" value="1"/>
</dbReference>
<keyword evidence="8" id="KW-1185">Reference proteome</keyword>
<accession>H8XNG5</accession>
<dbReference type="PROSITE" id="PS50234">
    <property type="entry name" value="VWFA"/>
    <property type="match status" value="1"/>
</dbReference>
<dbReference type="InterPro" id="IPR024163">
    <property type="entry name" value="Aerotolerance_reg_N"/>
</dbReference>
<dbReference type="InterPro" id="IPR036465">
    <property type="entry name" value="vWFA_dom_sf"/>
</dbReference>
<dbReference type="SMART" id="SM00327">
    <property type="entry name" value="VWA"/>
    <property type="match status" value="1"/>
</dbReference>
<sequence>MFDIEKPIYFLLLALLPLGVVLQHFYVRWQQQAQQQFGSEKALHKITANRNSKRKKQKFVIYILALLFVILALVNPKFGTETDTVKAQGVELVFALDVSKSMLCNDVKPNRLEKAKQIIVQTISKLGTDRIGMIAYAGSAHPVLPMTTDYALAKMYLQTINTDLISSQGTAIQSAVETAVDFFDNPNSGKAVILLSDGEDHESGSEIAAYAKEKGVKIIAIGMGTEPGGNITFIDEYGEPQLKVDREGKVVITKLNPKILEAIAADSDGKYIVGNQTAQVVEQIKAALEEVKKSEFKAQQLAQQKSQFQWFLLMAMLLIVLDTFWLENENYSFKKLISKKA</sequence>
<dbReference type="PATRIC" id="fig|1094466.5.peg.69"/>
<reference evidence="8" key="2">
    <citation type="submission" date="2012-03" db="EMBL/GenBank/DDBJ databases">
        <title>Complete genome sequence of Flavobacterium indicum GPTSA100-9T, isolated from warm spring water.</title>
        <authorList>
            <person name="Barbier P."/>
            <person name="Houel A."/>
            <person name="Loux V."/>
            <person name="Poulain J."/>
            <person name="Bernardet J.-F."/>
            <person name="Touchon M."/>
            <person name="Duchaud E."/>
        </authorList>
    </citation>
    <scope>NUCLEOTIDE SEQUENCE [LARGE SCALE GENOMIC DNA]</scope>
    <source>
        <strain evidence="8">DSM 17447 / CIP 109464 / GPTSA100-9</strain>
    </source>
</reference>
<dbReference type="eggNOG" id="COG2304">
    <property type="taxonomic scope" value="Bacteria"/>
</dbReference>
<organism evidence="7 8">
    <name type="scientific">Flavobacterium indicum (strain DSM 17447 / CIP 109464 / GPTSA100-9)</name>
    <dbReference type="NCBI Taxonomy" id="1094466"/>
    <lineage>
        <taxon>Bacteria</taxon>
        <taxon>Pseudomonadati</taxon>
        <taxon>Bacteroidota</taxon>
        <taxon>Flavobacteriia</taxon>
        <taxon>Flavobacteriales</taxon>
        <taxon>Flavobacteriaceae</taxon>
        <taxon>Flavobacterium</taxon>
    </lineage>
</organism>
<feature type="domain" description="VWFA" evidence="6">
    <location>
        <begin position="91"/>
        <end position="291"/>
    </location>
</feature>
<evidence type="ECO:0000256" key="2">
    <source>
        <dbReference type="ARBA" id="ARBA00022692"/>
    </source>
</evidence>
<proteinExistence type="predicted"/>
<evidence type="ECO:0000256" key="5">
    <source>
        <dbReference type="SAM" id="Phobius"/>
    </source>
</evidence>
<dbReference type="InterPro" id="IPR002035">
    <property type="entry name" value="VWF_A"/>
</dbReference>
<dbReference type="InterPro" id="IPR050768">
    <property type="entry name" value="UPF0353/GerABKA_families"/>
</dbReference>
<dbReference type="OrthoDB" id="6206554at2"/>
<reference evidence="7 8" key="1">
    <citation type="journal article" date="2012" name="J. Bacteriol.">
        <title>Complete Genome Sequence of Flavobacterium indicum GPSTA100-9T, Isolated from Warm Spring Water.</title>
        <authorList>
            <person name="Barbier P."/>
            <person name="Houel A."/>
            <person name="Loux V."/>
            <person name="Poulain J."/>
            <person name="Bernardet J.F."/>
            <person name="Touchon M."/>
            <person name="Duchaud E."/>
        </authorList>
    </citation>
    <scope>NUCLEOTIDE SEQUENCE [LARGE SCALE GENOMIC DNA]</scope>
    <source>
        <strain evidence="8">DSM 17447 / CIP 109464 / GPTSA100-9</strain>
    </source>
</reference>
<name>H8XNG5_FLAIG</name>
<evidence type="ECO:0000256" key="3">
    <source>
        <dbReference type="ARBA" id="ARBA00022989"/>
    </source>
</evidence>
<evidence type="ECO:0000256" key="1">
    <source>
        <dbReference type="ARBA" id="ARBA00022475"/>
    </source>
</evidence>
<dbReference type="RefSeq" id="WP_014387226.1">
    <property type="nucleotide sequence ID" value="NC_017025.1"/>
</dbReference>
<evidence type="ECO:0000313" key="8">
    <source>
        <dbReference type="Proteomes" id="UP000007599"/>
    </source>
</evidence>
<protein>
    <submittedName>
        <fullName evidence="7">BatB protein</fullName>
    </submittedName>
</protein>
<dbReference type="AlphaFoldDB" id="H8XNG5"/>
<keyword evidence="4 5" id="KW-0472">Membrane</keyword>
<dbReference type="KEGG" id="fin:KQS_00345"/>
<feature type="transmembrane region" description="Helical" evidence="5">
    <location>
        <begin position="59"/>
        <end position="78"/>
    </location>
</feature>
<dbReference type="PANTHER" id="PTHR22550:SF5">
    <property type="entry name" value="LEUCINE ZIPPER PROTEIN 4"/>
    <property type="match status" value="1"/>
</dbReference>
<dbReference type="HOGENOM" id="CLU_024570_1_0_10"/>
<dbReference type="PANTHER" id="PTHR22550">
    <property type="entry name" value="SPORE GERMINATION PROTEIN"/>
    <property type="match status" value="1"/>
</dbReference>
<evidence type="ECO:0000256" key="4">
    <source>
        <dbReference type="ARBA" id="ARBA00023136"/>
    </source>
</evidence>
<evidence type="ECO:0000259" key="6">
    <source>
        <dbReference type="PROSITE" id="PS50234"/>
    </source>
</evidence>
<keyword evidence="2 5" id="KW-0812">Transmembrane</keyword>
<dbReference type="EMBL" id="HE774682">
    <property type="protein sequence ID" value="CCG52082.1"/>
    <property type="molecule type" value="Genomic_DNA"/>
</dbReference>
<evidence type="ECO:0000313" key="7">
    <source>
        <dbReference type="EMBL" id="CCG52082.1"/>
    </source>
</evidence>
<dbReference type="SUPFAM" id="SSF53300">
    <property type="entry name" value="vWA-like"/>
    <property type="match status" value="1"/>
</dbReference>
<dbReference type="Pfam" id="PF00092">
    <property type="entry name" value="VWA"/>
    <property type="match status" value="1"/>
</dbReference>
<dbReference type="Pfam" id="PF07584">
    <property type="entry name" value="BatA"/>
    <property type="match status" value="1"/>
</dbReference>
<feature type="transmembrane region" description="Helical" evidence="5">
    <location>
        <begin position="6"/>
        <end position="27"/>
    </location>
</feature>
<dbReference type="Proteomes" id="UP000007599">
    <property type="component" value="Chromosome I"/>
</dbReference>
<dbReference type="STRING" id="1094466.KQS_00345"/>
<gene>
    <name evidence="7" type="primary">batB</name>
    <name evidence="7" type="ordered locus">KQS_00345</name>
</gene>
<keyword evidence="1" id="KW-1003">Cell membrane</keyword>
<keyword evidence="3 5" id="KW-1133">Transmembrane helix</keyword>